<dbReference type="InterPro" id="IPR036291">
    <property type="entry name" value="NAD(P)-bd_dom_sf"/>
</dbReference>
<feature type="compositionally biased region" description="Polar residues" evidence="1">
    <location>
        <begin position="37"/>
        <end position="46"/>
    </location>
</feature>
<feature type="compositionally biased region" description="Low complexity" evidence="1">
    <location>
        <begin position="82"/>
        <end position="103"/>
    </location>
</feature>
<sequence>MSQTSLKQKKKNDTGSKNSKDSIDTEKRKDSEKSGVRLSTQESQESPLPKTDSRGYVVRNQWSRTSRSPSTRAPSVDETRSKSASLKLPTSSTTSRTSSTSPSQQDSQKELSEQPSPPTPPMPLDSSPPTPPESYSQSRRSSKMQENPEAWAHGIARDSMQLREYPPRTPPTEWKSYAQRRTTYSTQLDRDCLSELPRQQQLEEEEEEDEAYWASVRTLYEKTPSCSRPRPPKPKHAITIAVSSRALFNMVDGRKIFEEEGLEKYMEYQLTNENVILTPGPAFRFVKALQHVNARLRELYPNEQDLFDIVLMTNNHAQVGVRLINSVNHYGLLIDRFCLTGGKSPIGYLKAYLTNLYLSADSEKVQEAIQEGIASATMFDGAKDMAYCDTQLRVAFDGDAVLFSDESEHITKEHGLDKFFQHEALFENKPLAQEEPRLDVLINNAGIFQCPYMKTEDGFEMQFGVNHLGHFLLTNLLLGLLKSSAPSRIVVVSSKLYKYGDINFEDLNSEQSYNKSFCYSRSKLANILFTRELARRLEGTNVTVNVLHPGIVRTNLGRHIHIPLLVKPLFNLVSWAFFKTPVEGAQTSVYLASSPEVEGVSGKYFGDCKEEALLPKAMDESVTRKLWDISEVMVGILK</sequence>
<reference evidence="2" key="3">
    <citation type="submission" date="2025-09" db="UniProtKB">
        <authorList>
            <consortium name="Ensembl"/>
        </authorList>
    </citation>
    <scope>IDENTIFICATION</scope>
    <source>
        <strain evidence="2">breed Abyssinian</strain>
    </source>
</reference>
<proteinExistence type="predicted"/>
<feature type="compositionally biased region" description="Basic and acidic residues" evidence="1">
    <location>
        <begin position="11"/>
        <end position="35"/>
    </location>
</feature>
<gene>
    <name evidence="2" type="primary">NT5C1B</name>
</gene>
<dbReference type="InterPro" id="IPR002347">
    <property type="entry name" value="SDR_fam"/>
</dbReference>
<dbReference type="InterPro" id="IPR010394">
    <property type="entry name" value="5-nucleotidase"/>
</dbReference>
<feature type="compositionally biased region" description="Pro residues" evidence="1">
    <location>
        <begin position="115"/>
        <end position="132"/>
    </location>
</feature>
<dbReference type="Pfam" id="PF06189">
    <property type="entry name" value="5-nucleotidase"/>
    <property type="match status" value="1"/>
</dbReference>
<organism evidence="2 3">
    <name type="scientific">Felis catus</name>
    <name type="common">Cat</name>
    <name type="synonym">Felis silvestris catus</name>
    <dbReference type="NCBI Taxonomy" id="9685"/>
    <lineage>
        <taxon>Eukaryota</taxon>
        <taxon>Metazoa</taxon>
        <taxon>Chordata</taxon>
        <taxon>Craniata</taxon>
        <taxon>Vertebrata</taxon>
        <taxon>Euteleostomi</taxon>
        <taxon>Mammalia</taxon>
        <taxon>Eutheria</taxon>
        <taxon>Laurasiatheria</taxon>
        <taxon>Carnivora</taxon>
        <taxon>Feliformia</taxon>
        <taxon>Felidae</taxon>
        <taxon>Felinae</taxon>
        <taxon>Felis</taxon>
    </lineage>
</organism>
<evidence type="ECO:0000256" key="1">
    <source>
        <dbReference type="SAM" id="MobiDB-lite"/>
    </source>
</evidence>
<evidence type="ECO:0000313" key="3">
    <source>
        <dbReference type="Proteomes" id="UP000823872"/>
    </source>
</evidence>
<reference evidence="2 3" key="1">
    <citation type="submission" date="2021-02" db="EMBL/GenBank/DDBJ databases">
        <title>Safari Cat Assemblies.</title>
        <authorList>
            <person name="Bredemeyer K.R."/>
            <person name="Murphy W.J."/>
        </authorList>
    </citation>
    <scope>NUCLEOTIDE SEQUENCE [LARGE SCALE GENOMIC DNA]</scope>
</reference>
<accession>A0ABI7X652</accession>
<dbReference type="PRINTS" id="PR00081">
    <property type="entry name" value="GDHRDH"/>
</dbReference>
<dbReference type="SUPFAM" id="SSF51735">
    <property type="entry name" value="NAD(P)-binding Rossmann-fold domains"/>
    <property type="match status" value="1"/>
</dbReference>
<keyword evidence="3" id="KW-1185">Reference proteome</keyword>
<name>A0ABI7X652_FELCA</name>
<dbReference type="Ensembl" id="ENSFCTT00005027692.1">
    <property type="protein sequence ID" value="ENSFCTP00005018009.1"/>
    <property type="gene ID" value="ENSFCTG00005009829.1"/>
</dbReference>
<feature type="compositionally biased region" description="Low complexity" evidence="1">
    <location>
        <begin position="63"/>
        <end position="74"/>
    </location>
</feature>
<protein>
    <recommendedName>
        <fullName evidence="4">5'-nucleotidase, cytosolic IB</fullName>
    </recommendedName>
</protein>
<reference evidence="2" key="2">
    <citation type="submission" date="2025-08" db="UniProtKB">
        <authorList>
            <consortium name="Ensembl"/>
        </authorList>
    </citation>
    <scope>IDENTIFICATION</scope>
    <source>
        <strain evidence="2">breed Abyssinian</strain>
    </source>
</reference>
<feature type="region of interest" description="Disordered" evidence="1">
    <location>
        <begin position="1"/>
        <end position="179"/>
    </location>
</feature>
<dbReference type="Proteomes" id="UP000823872">
    <property type="component" value="Chromosome A3"/>
</dbReference>
<dbReference type="Gene3D" id="3.40.50.720">
    <property type="entry name" value="NAD(P)-binding Rossmann-like Domain"/>
    <property type="match status" value="1"/>
</dbReference>
<dbReference type="PANTHER" id="PTHR31367:SF0">
    <property type="entry name" value="CYTOSOLIC 5'-NUCLEOTIDASE 1B"/>
    <property type="match status" value="1"/>
</dbReference>
<evidence type="ECO:0008006" key="4">
    <source>
        <dbReference type="Google" id="ProtNLM"/>
    </source>
</evidence>
<dbReference type="PANTHER" id="PTHR31367">
    <property type="entry name" value="CYTOSOLIC 5'-NUCLEOTIDASE 1 FAMILY MEMBER"/>
    <property type="match status" value="1"/>
</dbReference>
<dbReference type="PRINTS" id="PR00080">
    <property type="entry name" value="SDRFAMILY"/>
</dbReference>
<evidence type="ECO:0000313" key="2">
    <source>
        <dbReference type="Ensembl" id="ENSFCTP00005018009.1"/>
    </source>
</evidence>
<dbReference type="GeneTree" id="ENSGT00390000017767"/>